<gene>
    <name evidence="6" type="ORF">EV657_13413</name>
</gene>
<dbReference type="Pfam" id="PF00004">
    <property type="entry name" value="AAA"/>
    <property type="match status" value="1"/>
</dbReference>
<comment type="similarity">
    <text evidence="1">Belongs to the AAA ATPase family.</text>
</comment>
<sequence>MLTPRTVPSDCTFMSSRNHHDILGSQRGADVAQRDVGVLTGNTGTDRQHHVEDRCITEAKIASCVPNHEYCGRISDMDHFEIILSLSRAAASGDSNRARYQIERLRDSLRESEPRQAEKLSRLLSREVRKQSFAPMSLERMRAGSAQALPGEVLSRNTPLPHDKETGTPLVRVVQPDEAADAEPVFNEALKSAVTDLIEEWSRVKELAALGVQPNLRCLLYGAPGVGKTMLARYIGAQLGLPLVEARLDGLVSSFLGTTARNIGALFDFANRYRCILFLDEFDAVAKARDDAQEVGEIKRVVNTLLQSLDARGDRGFTLAATNHEHLLDPAVWRRFDGRIEIALPDETARRVLLERFVRPIELTREEIDMLVWLTEGMSGADLETLVAGGKRFLVLHLPKGNSSRAGRGQSMLAGLRRQATLNGHLFGGIRKALLLGPEEDLAAAFVEQAGLTQNAAGAIVGVSQSTVSRRLRERSQSARVTSSGTEAVSDG</sequence>
<evidence type="ECO:0000256" key="3">
    <source>
        <dbReference type="ARBA" id="ARBA00022840"/>
    </source>
</evidence>
<dbReference type="RefSeq" id="WP_166673741.1">
    <property type="nucleotide sequence ID" value="NZ_SOEB01000034.1"/>
</dbReference>
<dbReference type="SUPFAM" id="SSF52540">
    <property type="entry name" value="P-loop containing nucleoside triphosphate hydrolases"/>
    <property type="match status" value="1"/>
</dbReference>
<dbReference type="SMART" id="SM00382">
    <property type="entry name" value="AAA"/>
    <property type="match status" value="1"/>
</dbReference>
<evidence type="ECO:0000313" key="7">
    <source>
        <dbReference type="Proteomes" id="UP000295484"/>
    </source>
</evidence>
<dbReference type="PANTHER" id="PTHR23073">
    <property type="entry name" value="26S PROTEASOME REGULATORY SUBUNIT"/>
    <property type="match status" value="1"/>
</dbReference>
<dbReference type="GO" id="GO:0016887">
    <property type="term" value="F:ATP hydrolysis activity"/>
    <property type="evidence" value="ECO:0007669"/>
    <property type="project" value="InterPro"/>
</dbReference>
<organism evidence="6 7">
    <name type="scientific">Rhodovulum visakhapatnamense</name>
    <dbReference type="NCBI Taxonomy" id="364297"/>
    <lineage>
        <taxon>Bacteria</taxon>
        <taxon>Pseudomonadati</taxon>
        <taxon>Pseudomonadota</taxon>
        <taxon>Alphaproteobacteria</taxon>
        <taxon>Rhodobacterales</taxon>
        <taxon>Paracoccaceae</taxon>
        <taxon>Rhodovulum</taxon>
    </lineage>
</organism>
<dbReference type="Proteomes" id="UP000295484">
    <property type="component" value="Unassembled WGS sequence"/>
</dbReference>
<dbReference type="GO" id="GO:0005524">
    <property type="term" value="F:ATP binding"/>
    <property type="evidence" value="ECO:0007669"/>
    <property type="project" value="UniProtKB-KW"/>
</dbReference>
<evidence type="ECO:0000259" key="5">
    <source>
        <dbReference type="SMART" id="SM00382"/>
    </source>
</evidence>
<dbReference type="InterPro" id="IPR027417">
    <property type="entry name" value="P-loop_NTPase"/>
</dbReference>
<comment type="caution">
    <text evidence="6">The sequence shown here is derived from an EMBL/GenBank/DDBJ whole genome shotgun (WGS) entry which is preliminary data.</text>
</comment>
<dbReference type="InterPro" id="IPR003959">
    <property type="entry name" value="ATPase_AAA_core"/>
</dbReference>
<feature type="domain" description="AAA+ ATPase" evidence="5">
    <location>
        <begin position="214"/>
        <end position="346"/>
    </location>
</feature>
<evidence type="ECO:0000313" key="6">
    <source>
        <dbReference type="EMBL" id="TDX21911.1"/>
    </source>
</evidence>
<protein>
    <submittedName>
        <fullName evidence="6">ATPase family protein associated with various cellular activities (AAA)</fullName>
    </submittedName>
</protein>
<dbReference type="CDD" id="cd19481">
    <property type="entry name" value="RecA-like_protease"/>
    <property type="match status" value="1"/>
</dbReference>
<feature type="region of interest" description="Disordered" evidence="4">
    <location>
        <begin position="147"/>
        <end position="167"/>
    </location>
</feature>
<feature type="region of interest" description="Disordered" evidence="4">
    <location>
        <begin position="471"/>
        <end position="492"/>
    </location>
</feature>
<evidence type="ECO:0000256" key="1">
    <source>
        <dbReference type="ARBA" id="ARBA00006914"/>
    </source>
</evidence>
<evidence type="ECO:0000256" key="4">
    <source>
        <dbReference type="SAM" id="MobiDB-lite"/>
    </source>
</evidence>
<keyword evidence="3" id="KW-0067">ATP-binding</keyword>
<accession>A0A4R8FIB1</accession>
<dbReference type="InterPro" id="IPR050221">
    <property type="entry name" value="26S_Proteasome_ATPase"/>
</dbReference>
<dbReference type="InterPro" id="IPR003593">
    <property type="entry name" value="AAA+_ATPase"/>
</dbReference>
<dbReference type="EMBL" id="SOEB01000034">
    <property type="protein sequence ID" value="TDX21911.1"/>
    <property type="molecule type" value="Genomic_DNA"/>
</dbReference>
<evidence type="ECO:0000256" key="2">
    <source>
        <dbReference type="ARBA" id="ARBA00022741"/>
    </source>
</evidence>
<dbReference type="Gene3D" id="3.40.50.300">
    <property type="entry name" value="P-loop containing nucleotide triphosphate hydrolases"/>
    <property type="match status" value="1"/>
</dbReference>
<feature type="compositionally biased region" description="Polar residues" evidence="4">
    <location>
        <begin position="478"/>
        <end position="492"/>
    </location>
</feature>
<reference evidence="6 7" key="1">
    <citation type="submission" date="2019-03" db="EMBL/GenBank/DDBJ databases">
        <title>Genomic Encyclopedia of Type Strains, Phase IV (KMG-IV): sequencing the most valuable type-strain genomes for metagenomic binning, comparative biology and taxonomic classification.</title>
        <authorList>
            <person name="Goeker M."/>
        </authorList>
    </citation>
    <scope>NUCLEOTIDE SEQUENCE [LARGE SCALE GENOMIC DNA]</scope>
    <source>
        <strain evidence="6 7">JA181</strain>
    </source>
</reference>
<proteinExistence type="inferred from homology"/>
<name>A0A4R8FIB1_9RHOB</name>
<dbReference type="Gene3D" id="1.10.8.60">
    <property type="match status" value="1"/>
</dbReference>
<keyword evidence="2" id="KW-0547">Nucleotide-binding</keyword>
<dbReference type="AlphaFoldDB" id="A0A4R8FIB1"/>